<name>A0A2U2AMX3_9GAMM</name>
<dbReference type="RefSeq" id="WP_109235679.1">
    <property type="nucleotide sequence ID" value="NZ_BMXZ01000001.1"/>
</dbReference>
<proteinExistence type="predicted"/>
<sequence>MNTISFISMITVIASLTVAIFYQVKFKQRLKEELKAVKKERDDLILGFKRMQQNAKKYRVIKEDAFHCDVDELLKRMRDKGEVYPE</sequence>
<gene>
    <name evidence="2" type="ORF">DC082_02930</name>
</gene>
<comment type="caution">
    <text evidence="2">The sequence shown here is derived from an EMBL/GenBank/DDBJ whole genome shotgun (WGS) entry which is preliminary data.</text>
</comment>
<dbReference type="EMBL" id="QEWR01000002">
    <property type="protein sequence ID" value="PWD84508.1"/>
    <property type="molecule type" value="Genomic_DNA"/>
</dbReference>
<keyword evidence="1" id="KW-0812">Transmembrane</keyword>
<evidence type="ECO:0000313" key="2">
    <source>
        <dbReference type="EMBL" id="PWD84508.1"/>
    </source>
</evidence>
<feature type="transmembrane region" description="Helical" evidence="1">
    <location>
        <begin position="6"/>
        <end position="24"/>
    </location>
</feature>
<reference evidence="2 3" key="1">
    <citation type="journal article" date="2018" name="Genome Announc.">
        <title>Ignatzschineria cameli sp. nov., isolated from necrotic foot tissue of dromedaries (Camelus dromedarius) and associated maggots (Wohlfahrtia species) in Dubai.</title>
        <authorList>
            <person name="Tsang C.C."/>
            <person name="Tang J.Y."/>
            <person name="Fong J.Y."/>
            <person name="Kinne J."/>
            <person name="Lee H.H."/>
            <person name="Joseph M."/>
            <person name="Jose S."/>
            <person name="Schuster R.K."/>
            <person name="Tang Y."/>
            <person name="Sivakumar S."/>
            <person name="Chen J.H."/>
            <person name="Teng J.L."/>
            <person name="Lau S.K."/>
            <person name="Wernery U."/>
            <person name="Woo P.C."/>
        </authorList>
    </citation>
    <scope>NUCLEOTIDE SEQUENCE [LARGE SCALE GENOMIC DNA]</scope>
    <source>
        <strain evidence="2 3">KCTC 22643</strain>
    </source>
</reference>
<dbReference type="AlphaFoldDB" id="A0A2U2AMX3"/>
<dbReference type="Proteomes" id="UP000244948">
    <property type="component" value="Unassembled WGS sequence"/>
</dbReference>
<keyword evidence="3" id="KW-1185">Reference proteome</keyword>
<keyword evidence="1" id="KW-0472">Membrane</keyword>
<protein>
    <submittedName>
        <fullName evidence="2">Uncharacterized protein</fullName>
    </submittedName>
</protein>
<evidence type="ECO:0000313" key="3">
    <source>
        <dbReference type="Proteomes" id="UP000244948"/>
    </source>
</evidence>
<accession>A0A2U2AMX3</accession>
<keyword evidence="1" id="KW-1133">Transmembrane helix</keyword>
<organism evidence="2 3">
    <name type="scientific">Ignatzschineria indica</name>
    <dbReference type="NCBI Taxonomy" id="472583"/>
    <lineage>
        <taxon>Bacteria</taxon>
        <taxon>Pseudomonadati</taxon>
        <taxon>Pseudomonadota</taxon>
        <taxon>Gammaproteobacteria</taxon>
        <taxon>Cardiobacteriales</taxon>
        <taxon>Ignatzschineriaceae</taxon>
        <taxon>Ignatzschineria</taxon>
    </lineage>
</organism>
<evidence type="ECO:0000256" key="1">
    <source>
        <dbReference type="SAM" id="Phobius"/>
    </source>
</evidence>